<evidence type="ECO:0000313" key="2">
    <source>
        <dbReference type="EMBL" id="UOX33190.1"/>
    </source>
</evidence>
<proteinExistence type="predicted"/>
<dbReference type="InterPro" id="IPR027443">
    <property type="entry name" value="IPNS-like_sf"/>
</dbReference>
<dbReference type="Pfam" id="PF05118">
    <property type="entry name" value="Asp_Arg_Hydrox"/>
    <property type="match status" value="1"/>
</dbReference>
<organism evidence="2 3">
    <name type="scientific">Flavobacterium sediminilitoris</name>
    <dbReference type="NCBI Taxonomy" id="2024526"/>
    <lineage>
        <taxon>Bacteria</taxon>
        <taxon>Pseudomonadati</taxon>
        <taxon>Bacteroidota</taxon>
        <taxon>Flavobacteriia</taxon>
        <taxon>Flavobacteriales</taxon>
        <taxon>Flavobacteriaceae</taxon>
        <taxon>Flavobacterium</taxon>
    </lineage>
</organism>
<reference evidence="2" key="2">
    <citation type="submission" date="2022-04" db="EMBL/GenBank/DDBJ databases">
        <title>Complete Genome Sequence of Flavobacterium sediminilitoris YSM-43, Isolated from a Tidal Sediment.</title>
        <authorList>
            <person name="Lee P.A."/>
        </authorList>
    </citation>
    <scope>NUCLEOTIDE SEQUENCE</scope>
    <source>
        <strain evidence="2">YSM-43</strain>
    </source>
</reference>
<feature type="domain" description="Aspartyl/asparaginy/proline hydroxylase" evidence="1">
    <location>
        <begin position="15"/>
        <end position="177"/>
    </location>
</feature>
<reference evidence="2" key="1">
    <citation type="submission" date="2021-12" db="EMBL/GenBank/DDBJ databases">
        <authorList>
            <person name="Cha I.-T."/>
            <person name="Lee K.-E."/>
            <person name="Park S.-J."/>
        </authorList>
    </citation>
    <scope>NUCLEOTIDE SEQUENCE</scope>
    <source>
        <strain evidence="2">YSM-43</strain>
    </source>
</reference>
<dbReference type="InterPro" id="IPR007803">
    <property type="entry name" value="Asp/Arg/Pro-Hydrxlase"/>
</dbReference>
<dbReference type="RefSeq" id="WP_246915882.1">
    <property type="nucleotide sequence ID" value="NZ_CP090145.1"/>
</dbReference>
<evidence type="ECO:0000259" key="1">
    <source>
        <dbReference type="Pfam" id="PF05118"/>
    </source>
</evidence>
<gene>
    <name evidence="2" type="ORF">LXD69_14230</name>
</gene>
<name>A0ABY4HKG0_9FLAO</name>
<accession>A0ABY4HKG0</accession>
<dbReference type="EMBL" id="CP090145">
    <property type="protein sequence ID" value="UOX33190.1"/>
    <property type="molecule type" value="Genomic_DNA"/>
</dbReference>
<evidence type="ECO:0000313" key="3">
    <source>
        <dbReference type="Proteomes" id="UP000830454"/>
    </source>
</evidence>
<dbReference type="SUPFAM" id="SSF51197">
    <property type="entry name" value="Clavaminate synthase-like"/>
    <property type="match status" value="1"/>
</dbReference>
<dbReference type="Gene3D" id="2.60.120.330">
    <property type="entry name" value="B-lactam Antibiotic, Isopenicillin N Synthase, Chain"/>
    <property type="match status" value="1"/>
</dbReference>
<dbReference type="Proteomes" id="UP000830454">
    <property type="component" value="Chromosome"/>
</dbReference>
<keyword evidence="3" id="KW-1185">Reference proteome</keyword>
<protein>
    <submittedName>
        <fullName evidence="2">Aspartyl/asparaginyl beta-hydroxylase domain-containing protein</fullName>
    </submittedName>
</protein>
<sequence length="231" mass="27277">MENLIRFIKFPITFNIERLQKDVQKILSKKWINHYNTNDYTGNWSSISLYSEGGKSENINAYNKGTEKVTYTEIIESCDYFKEIIDQFLFEKTTVRLLRLAVGGEIKPHVDNCLGYEDNCFRIHIPIITNKDVIFILDNQRLIMNEGECWYINANFTHSVVNHGKEDRIHLVIDGIRNEWTDELFFKEANEQQFLKPEKKMSDNEKELIIEELKRMNSNTANELISKIQNK</sequence>